<dbReference type="SMART" id="SM00411">
    <property type="entry name" value="BHL"/>
    <property type="match status" value="1"/>
</dbReference>
<dbReference type="PANTHER" id="PTHR33175">
    <property type="entry name" value="DNA-BINDING PROTEIN HU"/>
    <property type="match status" value="1"/>
</dbReference>
<dbReference type="GO" id="GO:0003677">
    <property type="term" value="F:DNA binding"/>
    <property type="evidence" value="ECO:0007669"/>
    <property type="project" value="UniProtKB-KW"/>
</dbReference>
<dbReference type="AlphaFoldDB" id="A0A8J7TMP7"/>
<evidence type="ECO:0000313" key="6">
    <source>
        <dbReference type="Proteomes" id="UP000664277"/>
    </source>
</evidence>
<evidence type="ECO:0000256" key="1">
    <source>
        <dbReference type="ARBA" id="ARBA00023067"/>
    </source>
</evidence>
<dbReference type="CDD" id="cd13831">
    <property type="entry name" value="HU"/>
    <property type="match status" value="1"/>
</dbReference>
<evidence type="ECO:0000256" key="2">
    <source>
        <dbReference type="ARBA" id="ARBA00023125"/>
    </source>
</evidence>
<organism evidence="5 6">
    <name type="scientific">Candidatus Obscuribacter phosphatis</name>
    <dbReference type="NCBI Taxonomy" id="1906157"/>
    <lineage>
        <taxon>Bacteria</taxon>
        <taxon>Bacillati</taxon>
        <taxon>Candidatus Melainabacteria</taxon>
        <taxon>Candidatus Obscuribacterales</taxon>
        <taxon>Candidatus Obscuribacteraceae</taxon>
        <taxon>Candidatus Obscuribacter</taxon>
    </lineage>
</organism>
<gene>
    <name evidence="5" type="ORF">J0M35_18645</name>
</gene>
<name>A0A8J7TMP7_9BACT</name>
<reference evidence="5" key="1">
    <citation type="submission" date="2021-02" db="EMBL/GenBank/DDBJ databases">
        <title>Genome-Resolved Metagenomics of a Microbial Community Performing Photosynthetic Biological Nutrient Removal.</title>
        <authorList>
            <person name="Mcdaniel E.A."/>
        </authorList>
    </citation>
    <scope>NUCLEOTIDE SEQUENCE</scope>
    <source>
        <strain evidence="5">UWPOB_OBS1</strain>
    </source>
</reference>
<feature type="region of interest" description="Disordered" evidence="4">
    <location>
        <begin position="96"/>
        <end position="137"/>
    </location>
</feature>
<dbReference type="EMBL" id="JAFLCK010000037">
    <property type="protein sequence ID" value="MBN8662395.1"/>
    <property type="molecule type" value="Genomic_DNA"/>
</dbReference>
<dbReference type="Gene3D" id="4.10.520.10">
    <property type="entry name" value="IHF-like DNA-binding proteins"/>
    <property type="match status" value="1"/>
</dbReference>
<comment type="caution">
    <text evidence="5">The sequence shown here is derived from an EMBL/GenBank/DDBJ whole genome shotgun (WGS) entry which is preliminary data.</text>
</comment>
<dbReference type="GO" id="GO:0030527">
    <property type="term" value="F:structural constituent of chromatin"/>
    <property type="evidence" value="ECO:0007669"/>
    <property type="project" value="InterPro"/>
</dbReference>
<feature type="compositionally biased region" description="Basic residues" evidence="4">
    <location>
        <begin position="109"/>
        <end position="137"/>
    </location>
</feature>
<dbReference type="InterPro" id="IPR010992">
    <property type="entry name" value="IHF-like_DNA-bd_dom_sf"/>
</dbReference>
<keyword evidence="2 5" id="KW-0238">DNA-binding</keyword>
<dbReference type="InterPro" id="IPR000119">
    <property type="entry name" value="Hist_DNA-bd"/>
</dbReference>
<evidence type="ECO:0000256" key="3">
    <source>
        <dbReference type="RuleBase" id="RU003939"/>
    </source>
</evidence>
<keyword evidence="1" id="KW-0226">DNA condensation</keyword>
<dbReference type="PRINTS" id="PR01727">
    <property type="entry name" value="DNABINDINGHU"/>
</dbReference>
<dbReference type="Pfam" id="PF00216">
    <property type="entry name" value="Bac_DNA_binding"/>
    <property type="match status" value="1"/>
</dbReference>
<dbReference type="SUPFAM" id="SSF47729">
    <property type="entry name" value="IHF-like DNA-binding proteins"/>
    <property type="match status" value="1"/>
</dbReference>
<evidence type="ECO:0000256" key="4">
    <source>
        <dbReference type="SAM" id="MobiDB-lite"/>
    </source>
</evidence>
<dbReference type="InterPro" id="IPR020816">
    <property type="entry name" value="Histone-like_DNA-bd_CS"/>
</dbReference>
<dbReference type="PROSITE" id="PS00045">
    <property type="entry name" value="HISTONE_LIKE"/>
    <property type="match status" value="1"/>
</dbReference>
<dbReference type="Proteomes" id="UP000664277">
    <property type="component" value="Unassembled WGS sequence"/>
</dbReference>
<dbReference type="PANTHER" id="PTHR33175:SF3">
    <property type="entry name" value="DNA-BINDING PROTEIN HU-BETA"/>
    <property type="match status" value="1"/>
</dbReference>
<evidence type="ECO:0000313" key="5">
    <source>
        <dbReference type="EMBL" id="MBN8662395.1"/>
    </source>
</evidence>
<proteinExistence type="inferred from homology"/>
<protein>
    <submittedName>
        <fullName evidence="5">HU family DNA-binding protein</fullName>
    </submittedName>
</protein>
<comment type="similarity">
    <text evidence="3">Belongs to the bacterial histone-like protein family.</text>
</comment>
<accession>A0A8J7TMP7</accession>
<sequence>MNRAELVENVAKATGQPKSEVTRTLSAFIHTVTGALAKGDKVTLVGFGTFERRMRKARTGRNPRTLAPLKIAAARVPAFRAGKELKDIVNGRAKQPTLDLAKPKAAAKPAKKAAAKPAKKAAAKPAKKAVKKGGKKR</sequence>
<dbReference type="GO" id="GO:0030261">
    <property type="term" value="P:chromosome condensation"/>
    <property type="evidence" value="ECO:0007669"/>
    <property type="project" value="UniProtKB-KW"/>
</dbReference>